<organism evidence="2 3">
    <name type="scientific">Chara braunii</name>
    <name type="common">Braun's stonewort</name>
    <dbReference type="NCBI Taxonomy" id="69332"/>
    <lineage>
        <taxon>Eukaryota</taxon>
        <taxon>Viridiplantae</taxon>
        <taxon>Streptophyta</taxon>
        <taxon>Charophyceae</taxon>
        <taxon>Charales</taxon>
        <taxon>Characeae</taxon>
        <taxon>Chara</taxon>
    </lineage>
</organism>
<accession>A0A388K360</accession>
<feature type="compositionally biased region" description="Basic and acidic residues" evidence="1">
    <location>
        <begin position="48"/>
        <end position="66"/>
    </location>
</feature>
<protein>
    <recommendedName>
        <fullName evidence="4">Myb-like domain-containing protein</fullName>
    </recommendedName>
</protein>
<feature type="compositionally biased region" description="Low complexity" evidence="1">
    <location>
        <begin position="240"/>
        <end position="252"/>
    </location>
</feature>
<dbReference type="PANTHER" id="PTHR33492:SF11">
    <property type="entry name" value="OS04G0670900 PROTEIN"/>
    <property type="match status" value="1"/>
</dbReference>
<feature type="compositionally biased region" description="Polar residues" evidence="1">
    <location>
        <begin position="267"/>
        <end position="277"/>
    </location>
</feature>
<sequence>MQSPSPLSGGCVGGRCASECGPTDKDVTCEGAEADGRRVWKEQKQEMRRWQEESITEGVRRLRVGEQDEEADGAVGGGDDYNDDKQGECEAQDDESGDVFPLRTASMGRRTGKSMASVSTARRGKKAVGGGGEAEGDGEGEGGRNFWSVEHMVGVDRPTYKCGKKWDNLMQQFKKVHCFQVKSWKEDFFQLSTKERLARGFNFNMDRAVYEEIKGSTARSHTIHPQNVANTGRARGVQLPSGSSGGPESVGDGDAGGDGNDEDDSSTKGCSQTTGSPSGARKRKNMRQRTFEALTECMEKHGTLMASTMESASKRQCSIQIRQCEVMEAELEVQKKHYVASDEVSKMMCHALMEIVKAIRDR</sequence>
<dbReference type="PANTHER" id="PTHR33492">
    <property type="entry name" value="OSJNBA0043A12.37 PROTEIN-RELATED"/>
    <property type="match status" value="1"/>
</dbReference>
<name>A0A388K360_CHABU</name>
<dbReference type="EMBL" id="BFEA01000051">
    <property type="protein sequence ID" value="GBG64504.1"/>
    <property type="molecule type" value="Genomic_DNA"/>
</dbReference>
<keyword evidence="3" id="KW-1185">Reference proteome</keyword>
<evidence type="ECO:0000313" key="3">
    <source>
        <dbReference type="Proteomes" id="UP000265515"/>
    </source>
</evidence>
<dbReference type="Gramene" id="GBG64504">
    <property type="protein sequence ID" value="GBG64504"/>
    <property type="gene ID" value="CBR_g45200"/>
</dbReference>
<feature type="region of interest" description="Disordered" evidence="1">
    <location>
        <begin position="216"/>
        <end position="286"/>
    </location>
</feature>
<comment type="caution">
    <text evidence="2">The sequence shown here is derived from an EMBL/GenBank/DDBJ whole genome shotgun (WGS) entry which is preliminary data.</text>
</comment>
<proteinExistence type="predicted"/>
<feature type="compositionally biased region" description="Polar residues" evidence="1">
    <location>
        <begin position="217"/>
        <end position="230"/>
    </location>
</feature>
<dbReference type="AlphaFoldDB" id="A0A388K360"/>
<evidence type="ECO:0000313" key="2">
    <source>
        <dbReference type="EMBL" id="GBG64504.1"/>
    </source>
</evidence>
<gene>
    <name evidence="2" type="ORF">CBR_g45200</name>
</gene>
<feature type="region of interest" description="Disordered" evidence="1">
    <location>
        <begin position="48"/>
        <end position="143"/>
    </location>
</feature>
<evidence type="ECO:0000256" key="1">
    <source>
        <dbReference type="SAM" id="MobiDB-lite"/>
    </source>
</evidence>
<dbReference type="Proteomes" id="UP000265515">
    <property type="component" value="Unassembled WGS sequence"/>
</dbReference>
<evidence type="ECO:0008006" key="4">
    <source>
        <dbReference type="Google" id="ProtNLM"/>
    </source>
</evidence>
<reference evidence="2 3" key="1">
    <citation type="journal article" date="2018" name="Cell">
        <title>The Chara Genome: Secondary Complexity and Implications for Plant Terrestrialization.</title>
        <authorList>
            <person name="Nishiyama T."/>
            <person name="Sakayama H."/>
            <person name="Vries J.D."/>
            <person name="Buschmann H."/>
            <person name="Saint-Marcoux D."/>
            <person name="Ullrich K.K."/>
            <person name="Haas F.B."/>
            <person name="Vanderstraeten L."/>
            <person name="Becker D."/>
            <person name="Lang D."/>
            <person name="Vosolsobe S."/>
            <person name="Rombauts S."/>
            <person name="Wilhelmsson P.K.I."/>
            <person name="Janitza P."/>
            <person name="Kern R."/>
            <person name="Heyl A."/>
            <person name="Rumpler F."/>
            <person name="Villalobos L.I.A.C."/>
            <person name="Clay J.M."/>
            <person name="Skokan R."/>
            <person name="Toyoda A."/>
            <person name="Suzuki Y."/>
            <person name="Kagoshima H."/>
            <person name="Schijlen E."/>
            <person name="Tajeshwar N."/>
            <person name="Catarino B."/>
            <person name="Hetherington A.J."/>
            <person name="Saltykova A."/>
            <person name="Bonnot C."/>
            <person name="Breuninger H."/>
            <person name="Symeonidi A."/>
            <person name="Radhakrishnan G.V."/>
            <person name="Van Nieuwerburgh F."/>
            <person name="Deforce D."/>
            <person name="Chang C."/>
            <person name="Karol K.G."/>
            <person name="Hedrich R."/>
            <person name="Ulvskov P."/>
            <person name="Glockner G."/>
            <person name="Delwiche C.F."/>
            <person name="Petrasek J."/>
            <person name="Van de Peer Y."/>
            <person name="Friml J."/>
            <person name="Beilby M."/>
            <person name="Dolan L."/>
            <person name="Kohara Y."/>
            <person name="Sugano S."/>
            <person name="Fujiyama A."/>
            <person name="Delaux P.-M."/>
            <person name="Quint M."/>
            <person name="TheiBen G."/>
            <person name="Hagemann M."/>
            <person name="Harholt J."/>
            <person name="Dunand C."/>
            <person name="Zachgo S."/>
            <person name="Langdale J."/>
            <person name="Maumus F."/>
            <person name="Straeten D.V.D."/>
            <person name="Gould S.B."/>
            <person name="Rensing S.A."/>
        </authorList>
    </citation>
    <scope>NUCLEOTIDE SEQUENCE [LARGE SCALE GENOMIC DNA]</scope>
    <source>
        <strain evidence="2 3">S276</strain>
    </source>
</reference>